<dbReference type="Pfam" id="PF00155">
    <property type="entry name" value="Aminotran_1_2"/>
    <property type="match status" value="1"/>
</dbReference>
<organism evidence="7 8">
    <name type="scientific">Faecalicatena contorta</name>
    <dbReference type="NCBI Taxonomy" id="39482"/>
    <lineage>
        <taxon>Bacteria</taxon>
        <taxon>Bacillati</taxon>
        <taxon>Bacillota</taxon>
        <taxon>Clostridia</taxon>
        <taxon>Lachnospirales</taxon>
        <taxon>Lachnospiraceae</taxon>
        <taxon>Faecalicatena</taxon>
    </lineage>
</organism>
<dbReference type="EC" id="4.4.1.13" evidence="2"/>
<evidence type="ECO:0000256" key="4">
    <source>
        <dbReference type="ARBA" id="ARBA00023239"/>
    </source>
</evidence>
<dbReference type="AlphaFoldDB" id="A0A315ZQ30"/>
<keyword evidence="8" id="KW-1185">Reference proteome</keyword>
<dbReference type="InterPro" id="IPR015422">
    <property type="entry name" value="PyrdxlP-dep_Trfase_small"/>
</dbReference>
<evidence type="ECO:0000313" key="8">
    <source>
        <dbReference type="Proteomes" id="UP000254051"/>
    </source>
</evidence>
<feature type="domain" description="Aminotransferase class I/classII large" evidence="6">
    <location>
        <begin position="44"/>
        <end position="392"/>
    </location>
</feature>
<evidence type="ECO:0000256" key="2">
    <source>
        <dbReference type="ARBA" id="ARBA00012224"/>
    </source>
</evidence>
<dbReference type="PANTHER" id="PTHR43525:SF1">
    <property type="entry name" value="PROTEIN MALY"/>
    <property type="match status" value="1"/>
</dbReference>
<evidence type="ECO:0000313" key="7">
    <source>
        <dbReference type="EMBL" id="SUQ16201.1"/>
    </source>
</evidence>
<comment type="cofactor">
    <cofactor evidence="1">
        <name>pyridoxal 5'-phosphate</name>
        <dbReference type="ChEBI" id="CHEBI:597326"/>
    </cofactor>
</comment>
<dbReference type="Gene3D" id="3.40.640.10">
    <property type="entry name" value="Type I PLP-dependent aspartate aminotransferase-like (Major domain)"/>
    <property type="match status" value="1"/>
</dbReference>
<reference evidence="8" key="1">
    <citation type="submission" date="2017-07" db="EMBL/GenBank/DDBJ databases">
        <authorList>
            <person name="Varghese N."/>
            <person name="Submissions S."/>
        </authorList>
    </citation>
    <scope>NUCLEOTIDE SEQUENCE [LARGE SCALE GENOMIC DNA]</scope>
    <source>
        <strain evidence="8">NLAE-zl-C134</strain>
    </source>
</reference>
<dbReference type="Gene3D" id="3.90.1150.10">
    <property type="entry name" value="Aspartate Aminotransferase, domain 1"/>
    <property type="match status" value="1"/>
</dbReference>
<dbReference type="PANTHER" id="PTHR43525">
    <property type="entry name" value="PROTEIN MALY"/>
    <property type="match status" value="1"/>
</dbReference>
<comment type="similarity">
    <text evidence="5">Belongs to the class-II pyridoxal-phosphate-dependent aminotransferase family. MalY/PatB cystathionine beta-lyase subfamily.</text>
</comment>
<dbReference type="InterPro" id="IPR004839">
    <property type="entry name" value="Aminotransferase_I/II_large"/>
</dbReference>
<keyword evidence="3" id="KW-0663">Pyridoxal phosphate</keyword>
<keyword evidence="4 7" id="KW-0456">Lyase</keyword>
<dbReference type="Proteomes" id="UP000254051">
    <property type="component" value="Unassembled WGS sequence"/>
</dbReference>
<protein>
    <recommendedName>
        <fullName evidence="2">cysteine-S-conjugate beta-lyase</fullName>
        <ecNumber evidence="2">4.4.1.13</ecNumber>
    </recommendedName>
</protein>
<dbReference type="OrthoDB" id="9802872at2"/>
<proteinExistence type="inferred from homology"/>
<sequence length="404" mass="46472">MKYDFTTIMDRAGHDAEAVEHIPMKGAQVKDGFSRIPMWVADMNFPTLPSILEAIEDRLKHPHFGYFRLSNQYYESIINWHKDRFDVTGMGRADIGYENGVLGCVSSSVQAFTAPGEAVLLHSPTYIGFTKTIENIGRKIVLSDLKRDADGVWRMDYEDMERKLRKHHIHCVIFCSPHNPAGRVWKRGELEKAMELYKKYDCVVISDEIWADLTMPGHTHIPLQTISEEARNRTIGVYAPSKTFNLAGLTGAYHVIYNSYLRDRVEKLSGASHYNSCNVLSMHALVGAYKPEGREWVDELREVLNENIEYAYNYITSHFEGVSLAKPEGTYMLFLDCRQWCVEHQKTLEELLRAGIEVGVIWQDGRPFHGEYSIRLNLALSYELVKEAMERLDKYVFAEETIQK</sequence>
<dbReference type="GO" id="GO:0030170">
    <property type="term" value="F:pyridoxal phosphate binding"/>
    <property type="evidence" value="ECO:0007669"/>
    <property type="project" value="InterPro"/>
</dbReference>
<evidence type="ECO:0000256" key="5">
    <source>
        <dbReference type="ARBA" id="ARBA00037974"/>
    </source>
</evidence>
<evidence type="ECO:0000256" key="3">
    <source>
        <dbReference type="ARBA" id="ARBA00022898"/>
    </source>
</evidence>
<accession>A0A315ZQ30</accession>
<dbReference type="CDD" id="cd00609">
    <property type="entry name" value="AAT_like"/>
    <property type="match status" value="1"/>
</dbReference>
<gene>
    <name evidence="7" type="ORF">SAMN05216529_12343</name>
</gene>
<dbReference type="InterPro" id="IPR051798">
    <property type="entry name" value="Class-II_PLP-Dep_Aminotrans"/>
</dbReference>
<name>A0A315ZQ30_9FIRM</name>
<dbReference type="SUPFAM" id="SSF53383">
    <property type="entry name" value="PLP-dependent transferases"/>
    <property type="match status" value="1"/>
</dbReference>
<dbReference type="InterPro" id="IPR015421">
    <property type="entry name" value="PyrdxlP-dep_Trfase_major"/>
</dbReference>
<dbReference type="RefSeq" id="WP_109714599.1">
    <property type="nucleotide sequence ID" value="NZ_QGDS01000023.1"/>
</dbReference>
<dbReference type="InterPro" id="IPR015424">
    <property type="entry name" value="PyrdxlP-dep_Trfase"/>
</dbReference>
<dbReference type="GO" id="GO:0047804">
    <property type="term" value="F:cysteine-S-conjugate beta-lyase activity"/>
    <property type="evidence" value="ECO:0007669"/>
    <property type="project" value="UniProtKB-EC"/>
</dbReference>
<evidence type="ECO:0000259" key="6">
    <source>
        <dbReference type="Pfam" id="PF00155"/>
    </source>
</evidence>
<dbReference type="EMBL" id="UHJJ01000023">
    <property type="protein sequence ID" value="SUQ16201.1"/>
    <property type="molecule type" value="Genomic_DNA"/>
</dbReference>
<evidence type="ECO:0000256" key="1">
    <source>
        <dbReference type="ARBA" id="ARBA00001933"/>
    </source>
</evidence>